<gene>
    <name evidence="1" type="ORF">T4D_3144</name>
</gene>
<dbReference type="AlphaFoldDB" id="A0A0V1G0H1"/>
<organism evidence="1 2">
    <name type="scientific">Trichinella pseudospiralis</name>
    <name type="common">Parasitic roundworm</name>
    <dbReference type="NCBI Taxonomy" id="6337"/>
    <lineage>
        <taxon>Eukaryota</taxon>
        <taxon>Metazoa</taxon>
        <taxon>Ecdysozoa</taxon>
        <taxon>Nematoda</taxon>
        <taxon>Enoplea</taxon>
        <taxon>Dorylaimia</taxon>
        <taxon>Trichinellida</taxon>
        <taxon>Trichinellidae</taxon>
        <taxon>Trichinella</taxon>
    </lineage>
</organism>
<accession>A0A0V1G0H1</accession>
<evidence type="ECO:0000313" key="2">
    <source>
        <dbReference type="Proteomes" id="UP000054995"/>
    </source>
</evidence>
<comment type="caution">
    <text evidence="1">The sequence shown here is derived from an EMBL/GenBank/DDBJ whole genome shotgun (WGS) entry which is preliminary data.</text>
</comment>
<evidence type="ECO:0000313" key="1">
    <source>
        <dbReference type="EMBL" id="KRY91596.1"/>
    </source>
</evidence>
<protein>
    <submittedName>
        <fullName evidence="1">Uncharacterized protein</fullName>
    </submittedName>
</protein>
<dbReference type="EMBL" id="JYDT01000012">
    <property type="protein sequence ID" value="KRY91596.1"/>
    <property type="molecule type" value="Genomic_DNA"/>
</dbReference>
<proteinExistence type="predicted"/>
<dbReference type="Proteomes" id="UP000054995">
    <property type="component" value="Unassembled WGS sequence"/>
</dbReference>
<reference evidence="1 2" key="1">
    <citation type="submission" date="2015-01" db="EMBL/GenBank/DDBJ databases">
        <title>Evolution of Trichinella species and genotypes.</title>
        <authorList>
            <person name="Korhonen P.K."/>
            <person name="Edoardo P."/>
            <person name="Giuseppe L.R."/>
            <person name="Gasser R.B."/>
        </authorList>
    </citation>
    <scope>NUCLEOTIDE SEQUENCE [LARGE SCALE GENOMIC DNA]</scope>
    <source>
        <strain evidence="1">ISS470</strain>
    </source>
</reference>
<name>A0A0V1G0H1_TRIPS</name>
<sequence>MSAYQINSNAILEKIYVFTEVIVLLAKNILYIDEQLFHQQFMLKMHFICFNSLVIQKNNKAFEINEKCVKLFIAEKYE</sequence>
<keyword evidence="2" id="KW-1185">Reference proteome</keyword>